<gene>
    <name evidence="3" type="ordered locus">Deipe_0515</name>
</gene>
<keyword evidence="1 3" id="KW-0489">Methyltransferase</keyword>
<dbReference type="CDD" id="cd02440">
    <property type="entry name" value="AdoMet_MTases"/>
    <property type="match status" value="1"/>
</dbReference>
<evidence type="ECO:0000313" key="3">
    <source>
        <dbReference type="EMBL" id="AFZ66110.1"/>
    </source>
</evidence>
<dbReference type="KEGG" id="dpd:Deipe_0515"/>
<protein>
    <submittedName>
        <fullName evidence="3">N6-adenine-specific methylase</fullName>
    </submittedName>
</protein>
<dbReference type="GO" id="GO:0003676">
    <property type="term" value="F:nucleic acid binding"/>
    <property type="evidence" value="ECO:0007669"/>
    <property type="project" value="InterPro"/>
</dbReference>
<evidence type="ECO:0000313" key="4">
    <source>
        <dbReference type="Proteomes" id="UP000010467"/>
    </source>
</evidence>
<keyword evidence="4" id="KW-1185">Reference proteome</keyword>
<keyword evidence="2" id="KW-0808">Transferase</keyword>
<reference evidence="4" key="1">
    <citation type="submission" date="2012-03" db="EMBL/GenBank/DDBJ databases">
        <title>Complete sequence of chromosome of Deinococcus peraridilitoris DSM 19664.</title>
        <authorList>
            <person name="Lucas S."/>
            <person name="Copeland A."/>
            <person name="Lapidus A."/>
            <person name="Glavina del Rio T."/>
            <person name="Dalin E."/>
            <person name="Tice H."/>
            <person name="Bruce D."/>
            <person name="Goodwin L."/>
            <person name="Pitluck S."/>
            <person name="Peters L."/>
            <person name="Mikhailova N."/>
            <person name="Lu M."/>
            <person name="Kyrpides N."/>
            <person name="Mavromatis K."/>
            <person name="Ivanova N."/>
            <person name="Brettin T."/>
            <person name="Detter J.C."/>
            <person name="Han C."/>
            <person name="Larimer F."/>
            <person name="Land M."/>
            <person name="Hauser L."/>
            <person name="Markowitz V."/>
            <person name="Cheng J.-F."/>
            <person name="Hugenholtz P."/>
            <person name="Woyke T."/>
            <person name="Wu D."/>
            <person name="Pukall R."/>
            <person name="Steenblock K."/>
            <person name="Brambilla E."/>
            <person name="Klenk H.-P."/>
            <person name="Eisen J.A."/>
        </authorList>
    </citation>
    <scope>NUCLEOTIDE SEQUENCE [LARGE SCALE GENOMIC DNA]</scope>
    <source>
        <strain evidence="4">DSM 19664 / LMG 22246 / CIP 109416 / KR-200</strain>
    </source>
</reference>
<dbReference type="InterPro" id="IPR029063">
    <property type="entry name" value="SAM-dependent_MTases_sf"/>
</dbReference>
<dbReference type="Proteomes" id="UP000010467">
    <property type="component" value="Chromosome"/>
</dbReference>
<dbReference type="HOGENOM" id="CLU_075826_0_0_0"/>
<dbReference type="PROSITE" id="PS00092">
    <property type="entry name" value="N6_MTASE"/>
    <property type="match status" value="1"/>
</dbReference>
<dbReference type="PANTHER" id="PTHR43542">
    <property type="entry name" value="METHYLTRANSFERASE"/>
    <property type="match status" value="1"/>
</dbReference>
<evidence type="ECO:0000256" key="2">
    <source>
        <dbReference type="ARBA" id="ARBA00022679"/>
    </source>
</evidence>
<sequence length="181" mass="19542">MQYLERVPTLRILGGTAKGRALQVPDSARPTGARLRKSLFDLLDSRQGAGRFLDLYGGSGAVGLEAASRGYDVTLVERNPAAVRILERNARLLSLPVHVVSGEALGVLSRLGAFDTVFVDPPYLQDIQRAASSVLKSGAVLAGGLLIVQHPTQLTLGEHEGYTLERRVYGSNVMTLYTRLE</sequence>
<dbReference type="PANTHER" id="PTHR43542:SF1">
    <property type="entry name" value="METHYLTRANSFERASE"/>
    <property type="match status" value="1"/>
</dbReference>
<dbReference type="AlphaFoldDB" id="K9ZZE9"/>
<dbReference type="InterPro" id="IPR002052">
    <property type="entry name" value="DNA_methylase_N6_adenine_CS"/>
</dbReference>
<dbReference type="STRING" id="937777.Deipe_0515"/>
<organism evidence="3 4">
    <name type="scientific">Deinococcus peraridilitoris (strain DSM 19664 / LMG 22246 / CIP 109416 / KR-200)</name>
    <dbReference type="NCBI Taxonomy" id="937777"/>
    <lineage>
        <taxon>Bacteria</taxon>
        <taxon>Thermotogati</taxon>
        <taxon>Deinococcota</taxon>
        <taxon>Deinococci</taxon>
        <taxon>Deinococcales</taxon>
        <taxon>Deinococcaceae</taxon>
        <taxon>Deinococcus</taxon>
    </lineage>
</organism>
<dbReference type="eggNOG" id="COG0742">
    <property type="taxonomic scope" value="Bacteria"/>
</dbReference>
<dbReference type="PATRIC" id="fig|937777.3.peg.519"/>
<dbReference type="GO" id="GO:0031167">
    <property type="term" value="P:rRNA methylation"/>
    <property type="evidence" value="ECO:0007669"/>
    <property type="project" value="InterPro"/>
</dbReference>
<dbReference type="PIRSF" id="PIRSF004553">
    <property type="entry name" value="CHP00095"/>
    <property type="match status" value="1"/>
</dbReference>
<dbReference type="Gene3D" id="3.40.50.150">
    <property type="entry name" value="Vaccinia Virus protein VP39"/>
    <property type="match status" value="1"/>
</dbReference>
<name>K9ZZE9_DEIPD</name>
<dbReference type="EMBL" id="CP003382">
    <property type="protein sequence ID" value="AFZ66110.1"/>
    <property type="molecule type" value="Genomic_DNA"/>
</dbReference>
<dbReference type="SUPFAM" id="SSF53335">
    <property type="entry name" value="S-adenosyl-L-methionine-dependent methyltransferases"/>
    <property type="match status" value="1"/>
</dbReference>
<dbReference type="Pfam" id="PF03602">
    <property type="entry name" value="Cons_hypoth95"/>
    <property type="match status" value="1"/>
</dbReference>
<dbReference type="GO" id="GO:0008168">
    <property type="term" value="F:methyltransferase activity"/>
    <property type="evidence" value="ECO:0007669"/>
    <property type="project" value="UniProtKB-KW"/>
</dbReference>
<dbReference type="InterPro" id="IPR004398">
    <property type="entry name" value="RNA_MeTrfase_RsmD"/>
</dbReference>
<accession>K9ZZE9</accession>
<evidence type="ECO:0000256" key="1">
    <source>
        <dbReference type="ARBA" id="ARBA00022603"/>
    </source>
</evidence>
<proteinExistence type="predicted"/>